<dbReference type="AlphaFoldDB" id="A0A084W3F0"/>
<feature type="transmembrane region" description="Helical" evidence="2">
    <location>
        <begin position="291"/>
        <end position="309"/>
    </location>
</feature>
<dbReference type="OMA" id="CFMEMSG"/>
<keyword evidence="2" id="KW-1133">Transmembrane helix</keyword>
<dbReference type="Proteomes" id="UP000030765">
    <property type="component" value="Unassembled WGS sequence"/>
</dbReference>
<keyword evidence="2" id="KW-0812">Transmembrane</keyword>
<dbReference type="PANTHER" id="PTHR33538:SF2">
    <property type="entry name" value="PROTEIN GAMETE EXPRESSED 1"/>
    <property type="match status" value="1"/>
</dbReference>
<feature type="compositionally biased region" description="Polar residues" evidence="1">
    <location>
        <begin position="381"/>
        <end position="398"/>
    </location>
</feature>
<reference evidence="3 5" key="1">
    <citation type="journal article" date="2014" name="BMC Genomics">
        <title>Genome sequence of Anopheles sinensis provides insight into genetics basis of mosquito competence for malaria parasites.</title>
        <authorList>
            <person name="Zhou D."/>
            <person name="Zhang D."/>
            <person name="Ding G."/>
            <person name="Shi L."/>
            <person name="Hou Q."/>
            <person name="Ye Y."/>
            <person name="Xu Y."/>
            <person name="Zhou H."/>
            <person name="Xiong C."/>
            <person name="Li S."/>
            <person name="Yu J."/>
            <person name="Hong S."/>
            <person name="Yu X."/>
            <person name="Zou P."/>
            <person name="Chen C."/>
            <person name="Chang X."/>
            <person name="Wang W."/>
            <person name="Lv Y."/>
            <person name="Sun Y."/>
            <person name="Ma L."/>
            <person name="Shen B."/>
            <person name="Zhu C."/>
        </authorList>
    </citation>
    <scope>NUCLEOTIDE SEQUENCE [LARGE SCALE GENOMIC DNA]</scope>
</reference>
<keyword evidence="5" id="KW-1185">Reference proteome</keyword>
<feature type="transmembrane region" description="Helical" evidence="2">
    <location>
        <begin position="228"/>
        <end position="247"/>
    </location>
</feature>
<dbReference type="OrthoDB" id="7732378at2759"/>
<evidence type="ECO:0000256" key="2">
    <source>
        <dbReference type="SAM" id="Phobius"/>
    </source>
</evidence>
<dbReference type="PANTHER" id="PTHR33538">
    <property type="entry name" value="PROTEIN GAMETE EXPRESSED 1"/>
    <property type="match status" value="1"/>
</dbReference>
<proteinExistence type="predicted"/>
<evidence type="ECO:0000313" key="3">
    <source>
        <dbReference type="EMBL" id="KFB44744.1"/>
    </source>
</evidence>
<organism evidence="3">
    <name type="scientific">Anopheles sinensis</name>
    <name type="common">Mosquito</name>
    <dbReference type="NCBI Taxonomy" id="74873"/>
    <lineage>
        <taxon>Eukaryota</taxon>
        <taxon>Metazoa</taxon>
        <taxon>Ecdysozoa</taxon>
        <taxon>Arthropoda</taxon>
        <taxon>Hexapoda</taxon>
        <taxon>Insecta</taxon>
        <taxon>Pterygota</taxon>
        <taxon>Neoptera</taxon>
        <taxon>Endopterygota</taxon>
        <taxon>Diptera</taxon>
        <taxon>Nematocera</taxon>
        <taxon>Culicoidea</taxon>
        <taxon>Culicidae</taxon>
        <taxon>Anophelinae</taxon>
        <taxon>Anopheles</taxon>
    </lineage>
</organism>
<protein>
    <recommendedName>
        <fullName evidence="6">Protein brambleberry</fullName>
    </recommendedName>
</protein>
<dbReference type="VEuPathDB" id="VectorBase:ASIC012643"/>
<feature type="region of interest" description="Disordered" evidence="1">
    <location>
        <begin position="379"/>
        <end position="398"/>
    </location>
</feature>
<feature type="transmembrane region" description="Helical" evidence="2">
    <location>
        <begin position="259"/>
        <end position="275"/>
    </location>
</feature>
<reference evidence="4" key="2">
    <citation type="submission" date="2020-05" db="UniProtKB">
        <authorList>
            <consortium name="EnsemblMetazoa"/>
        </authorList>
    </citation>
    <scope>IDENTIFICATION</scope>
</reference>
<dbReference type="InterPro" id="IPR040346">
    <property type="entry name" value="GEX1/Brambleberry"/>
</dbReference>
<evidence type="ECO:0000313" key="4">
    <source>
        <dbReference type="EnsemblMetazoa" id="ASIC012643-PA"/>
    </source>
</evidence>
<name>A0A084W3F0_ANOSI</name>
<evidence type="ECO:0000313" key="5">
    <source>
        <dbReference type="Proteomes" id="UP000030765"/>
    </source>
</evidence>
<sequence>MIWNGCCVGGLLHLDGPTSSTLVEKGKKQLEAKTLLPQYGNCWLKSLEVLADGCRSLSDAVHIDIALRFTGCFMEMSGQEDPLDCVTERTEALKKLCMSQLSDRTFTVYTEFFTQTQNMCFFLQNQNWHSETERTINRLSSFSRAAGEQLQLVNDMQDALLLEQHKQYALQMDLMRIGQNLSDSLNGSQQTIARLTQELKHSTEQHSLVLDELFREFHQLHRWIVGRYAFVDGMIFYICYVLFVLLLTSLKRTADARGLLMATIVMGMCLEWALYKHQAISNNIEQDNYRWIIRQMSLITSIIILLYYAHRFKDFSRHMLIQISEQNRIIIEHIIRKKVNNYSSDSLKINILAEENIINENRTSSNRSFSFEEVKRVPLRSSESVESPTSTRYNLRKK</sequence>
<keyword evidence="2" id="KW-0472">Membrane</keyword>
<accession>A0A084W3F0</accession>
<evidence type="ECO:0000256" key="1">
    <source>
        <dbReference type="SAM" id="MobiDB-lite"/>
    </source>
</evidence>
<evidence type="ECO:0008006" key="6">
    <source>
        <dbReference type="Google" id="ProtNLM"/>
    </source>
</evidence>
<dbReference type="EnsemblMetazoa" id="ASIC012643-RA">
    <property type="protein sequence ID" value="ASIC012643-PA"/>
    <property type="gene ID" value="ASIC012643"/>
</dbReference>
<dbReference type="STRING" id="74873.A0A084W3F0"/>
<gene>
    <name evidence="3" type="ORF">ZHAS_00012643</name>
</gene>
<dbReference type="EMBL" id="KE525286">
    <property type="protein sequence ID" value="KFB44744.1"/>
    <property type="molecule type" value="Genomic_DNA"/>
</dbReference>
<dbReference type="EMBL" id="ATLV01019962">
    <property type="status" value="NOT_ANNOTATED_CDS"/>
    <property type="molecule type" value="Genomic_DNA"/>
</dbReference>